<dbReference type="Proteomes" id="UP000054279">
    <property type="component" value="Unassembled WGS sequence"/>
</dbReference>
<keyword evidence="3" id="KW-1185">Reference proteome</keyword>
<feature type="chain" id="PRO_5002221090" evidence="1">
    <location>
        <begin position="19"/>
        <end position="86"/>
    </location>
</feature>
<keyword evidence="1" id="KW-0732">Signal</keyword>
<organism evidence="2 3">
    <name type="scientific">Sphaerobolus stellatus (strain SS14)</name>
    <dbReference type="NCBI Taxonomy" id="990650"/>
    <lineage>
        <taxon>Eukaryota</taxon>
        <taxon>Fungi</taxon>
        <taxon>Dikarya</taxon>
        <taxon>Basidiomycota</taxon>
        <taxon>Agaricomycotina</taxon>
        <taxon>Agaricomycetes</taxon>
        <taxon>Phallomycetidae</taxon>
        <taxon>Geastrales</taxon>
        <taxon>Sphaerobolaceae</taxon>
        <taxon>Sphaerobolus</taxon>
    </lineage>
</organism>
<protein>
    <submittedName>
        <fullName evidence="2">Uncharacterized protein</fullName>
    </submittedName>
</protein>
<evidence type="ECO:0000313" key="3">
    <source>
        <dbReference type="Proteomes" id="UP000054279"/>
    </source>
</evidence>
<dbReference type="OrthoDB" id="3485059at2759"/>
<feature type="signal peptide" evidence="1">
    <location>
        <begin position="1"/>
        <end position="18"/>
    </location>
</feature>
<dbReference type="AlphaFoldDB" id="A0A0C9UG49"/>
<proteinExistence type="predicted"/>
<reference evidence="2 3" key="1">
    <citation type="submission" date="2014-06" db="EMBL/GenBank/DDBJ databases">
        <title>Evolutionary Origins and Diversification of the Mycorrhizal Mutualists.</title>
        <authorList>
            <consortium name="DOE Joint Genome Institute"/>
            <consortium name="Mycorrhizal Genomics Consortium"/>
            <person name="Kohler A."/>
            <person name="Kuo A."/>
            <person name="Nagy L.G."/>
            <person name="Floudas D."/>
            <person name="Copeland A."/>
            <person name="Barry K.W."/>
            <person name="Cichocki N."/>
            <person name="Veneault-Fourrey C."/>
            <person name="LaButti K."/>
            <person name="Lindquist E.A."/>
            <person name="Lipzen A."/>
            <person name="Lundell T."/>
            <person name="Morin E."/>
            <person name="Murat C."/>
            <person name="Riley R."/>
            <person name="Ohm R."/>
            <person name="Sun H."/>
            <person name="Tunlid A."/>
            <person name="Henrissat B."/>
            <person name="Grigoriev I.V."/>
            <person name="Hibbett D.S."/>
            <person name="Martin F."/>
        </authorList>
    </citation>
    <scope>NUCLEOTIDE SEQUENCE [LARGE SCALE GENOMIC DNA]</scope>
    <source>
        <strain evidence="2 3">SS14</strain>
    </source>
</reference>
<gene>
    <name evidence="2" type="ORF">M422DRAFT_270789</name>
</gene>
<evidence type="ECO:0000256" key="1">
    <source>
        <dbReference type="SAM" id="SignalP"/>
    </source>
</evidence>
<sequence>MVNFPSLFVLAASLTALASPSEKRTVAQVQTDIATITTDVNNLNTAITAFTAGSLAAALNINTVPATLDTVIKQPYYGRSRQRCLG</sequence>
<accession>A0A0C9UG49</accession>
<dbReference type="EMBL" id="KN837319">
    <property type="protein sequence ID" value="KIJ27937.1"/>
    <property type="molecule type" value="Genomic_DNA"/>
</dbReference>
<dbReference type="HOGENOM" id="CLU_2499316_0_0_1"/>
<name>A0A0C9UG49_SPHS4</name>
<evidence type="ECO:0000313" key="2">
    <source>
        <dbReference type="EMBL" id="KIJ27937.1"/>
    </source>
</evidence>